<dbReference type="GO" id="GO:0008270">
    <property type="term" value="F:zinc ion binding"/>
    <property type="evidence" value="ECO:0007669"/>
    <property type="project" value="InterPro"/>
</dbReference>
<dbReference type="AlphaFoldDB" id="A0A9P5SUM4"/>
<dbReference type="GO" id="GO:0003677">
    <property type="term" value="F:DNA binding"/>
    <property type="evidence" value="ECO:0007669"/>
    <property type="project" value="UniProtKB-KW"/>
</dbReference>
<dbReference type="EMBL" id="JAAAUY010000033">
    <property type="protein sequence ID" value="KAF9337225.1"/>
    <property type="molecule type" value="Genomic_DNA"/>
</dbReference>
<gene>
    <name evidence="9" type="ORF">BG006_005797</name>
</gene>
<comment type="caution">
    <text evidence="9">The sequence shown here is derived from an EMBL/GenBank/DDBJ whole genome shotgun (WGS) entry which is preliminary data.</text>
</comment>
<feature type="region of interest" description="Disordered" evidence="7">
    <location>
        <begin position="680"/>
        <end position="739"/>
    </location>
</feature>
<organism evidence="9 10">
    <name type="scientific">Podila minutissima</name>
    <dbReference type="NCBI Taxonomy" id="64525"/>
    <lineage>
        <taxon>Eukaryota</taxon>
        <taxon>Fungi</taxon>
        <taxon>Fungi incertae sedis</taxon>
        <taxon>Mucoromycota</taxon>
        <taxon>Mortierellomycotina</taxon>
        <taxon>Mortierellomycetes</taxon>
        <taxon>Mortierellales</taxon>
        <taxon>Mortierellaceae</taxon>
        <taxon>Podila</taxon>
    </lineage>
</organism>
<evidence type="ECO:0000313" key="10">
    <source>
        <dbReference type="Proteomes" id="UP000696485"/>
    </source>
</evidence>
<keyword evidence="4" id="KW-0238">DNA-binding</keyword>
<evidence type="ECO:0000256" key="6">
    <source>
        <dbReference type="ARBA" id="ARBA00023242"/>
    </source>
</evidence>
<sequence length="878" mass="98736">MESLLGGLVQGDRAKVDLDNWRDDHDDDVDSVDSAWPVSPDVTFQRRAFSELNGDSPVKDVSRQSTIHSTSELDDLEEDLQLHDSEEEELPFDRHAREKINSLSESLDNMTLDDGGFIRYLGNSSGIDLLQRNQMLKNGYLMVPLRLREHREWMFQKEAAIARLEMEMPLPPRDLAEHLIDCYFSYVHPNLPIIHKPTFMRQYRNSDPSKRPPAVLLHAMFAIASRFSTNPEITGRDPEAFGDEYFDRAKRLVDLEYELPRQSSIQALLLMVNYRFTSAKSGGRVWVMLGMAIRMAQDLGMHRSSSRWHLPPLETEIRKRLWWACYVMDRWASACLGRPVGIDDNDCDVDYPCSMEQDWADADGNPVSPGQDVEQVKQKATLALTYFVETIKLAEILGQILQRVYSAKTRGHDRTMVRSTIVELDNNLTRWLLSLPSELKYDHKVDVKNLDRSVANIHLSYYSVLILLHRPHMTPTALTKSKLSESMPSLNICVSAANSITHLGERLAQDDCLRFAWSFTTYEVFTASLIHLTNSASLDIRLQTQARNNLIRTIGFMKKLGQRWFNASKFSLILEDLMYIHLNYTSKTEDGQVREPVVIARVGEADPSYPIILRDQHHPSGGTLLFSPKVPGGSITPSSSSSTPASSPSTSAISNPDLAEVKQEPVTEYESVMLDRIGIYSEPSPKANPSHSDTNGPSPTPRSKKSRKSASQRNSLLFHPQNSGQSNSEQPSFTFASLSTPGMFTQGQAFMDYSQMVAQNDQQQPQQQLQSSTQTAQPLTLTPLGSTQAPCLNAGTQMCNGDQSQQISNSFGNMGMTTSNASMTPTQEDYSSLSLFTTQEMVQDPNLIAVPNPFFGIPNTIDWDEWNQYIQGAGLQKF</sequence>
<keyword evidence="10" id="KW-1185">Reference proteome</keyword>
<dbReference type="GO" id="GO:0006351">
    <property type="term" value="P:DNA-templated transcription"/>
    <property type="evidence" value="ECO:0007669"/>
    <property type="project" value="InterPro"/>
</dbReference>
<evidence type="ECO:0000256" key="4">
    <source>
        <dbReference type="ARBA" id="ARBA00023125"/>
    </source>
</evidence>
<evidence type="ECO:0000256" key="1">
    <source>
        <dbReference type="ARBA" id="ARBA00022723"/>
    </source>
</evidence>
<evidence type="ECO:0000256" key="5">
    <source>
        <dbReference type="ARBA" id="ARBA00023163"/>
    </source>
</evidence>
<dbReference type="PANTHER" id="PTHR31313">
    <property type="entry name" value="TY1 ENHANCER ACTIVATOR"/>
    <property type="match status" value="1"/>
</dbReference>
<evidence type="ECO:0000256" key="3">
    <source>
        <dbReference type="ARBA" id="ARBA00023015"/>
    </source>
</evidence>
<feature type="domain" description="Xylanolytic transcriptional activator regulatory" evidence="8">
    <location>
        <begin position="285"/>
        <end position="358"/>
    </location>
</feature>
<evidence type="ECO:0000256" key="2">
    <source>
        <dbReference type="ARBA" id="ARBA00022833"/>
    </source>
</evidence>
<evidence type="ECO:0000259" key="8">
    <source>
        <dbReference type="SMART" id="SM00906"/>
    </source>
</evidence>
<dbReference type="CDD" id="cd12148">
    <property type="entry name" value="fungal_TF_MHR"/>
    <property type="match status" value="1"/>
</dbReference>
<dbReference type="InterPro" id="IPR007219">
    <property type="entry name" value="XnlR_reg_dom"/>
</dbReference>
<feature type="compositionally biased region" description="Polar residues" evidence="7">
    <location>
        <begin position="720"/>
        <end position="739"/>
    </location>
</feature>
<evidence type="ECO:0000313" key="9">
    <source>
        <dbReference type="EMBL" id="KAF9337225.1"/>
    </source>
</evidence>
<evidence type="ECO:0000256" key="7">
    <source>
        <dbReference type="SAM" id="MobiDB-lite"/>
    </source>
</evidence>
<keyword evidence="5" id="KW-0804">Transcription</keyword>
<protein>
    <recommendedName>
        <fullName evidence="8">Xylanolytic transcriptional activator regulatory domain-containing protein</fullName>
    </recommendedName>
</protein>
<dbReference type="PANTHER" id="PTHR31313:SF81">
    <property type="entry name" value="TY1 ENHANCER ACTIVATOR"/>
    <property type="match status" value="1"/>
</dbReference>
<dbReference type="Pfam" id="PF04082">
    <property type="entry name" value="Fungal_trans"/>
    <property type="match status" value="1"/>
</dbReference>
<keyword evidence="2" id="KW-0862">Zinc</keyword>
<dbReference type="InterPro" id="IPR051615">
    <property type="entry name" value="Transcr_Regulatory_Elem"/>
</dbReference>
<accession>A0A9P5SUM4</accession>
<name>A0A9P5SUM4_9FUNG</name>
<dbReference type="SMART" id="SM00906">
    <property type="entry name" value="Fungal_trans"/>
    <property type="match status" value="1"/>
</dbReference>
<dbReference type="Proteomes" id="UP000696485">
    <property type="component" value="Unassembled WGS sequence"/>
</dbReference>
<keyword evidence="3" id="KW-0805">Transcription regulation</keyword>
<keyword evidence="6" id="KW-0539">Nucleus</keyword>
<keyword evidence="1" id="KW-0479">Metal-binding</keyword>
<reference evidence="9" key="1">
    <citation type="journal article" date="2020" name="Fungal Divers.">
        <title>Resolving the Mortierellaceae phylogeny through synthesis of multi-gene phylogenetics and phylogenomics.</title>
        <authorList>
            <person name="Vandepol N."/>
            <person name="Liber J."/>
            <person name="Desiro A."/>
            <person name="Na H."/>
            <person name="Kennedy M."/>
            <person name="Barry K."/>
            <person name="Grigoriev I.V."/>
            <person name="Miller A.N."/>
            <person name="O'Donnell K."/>
            <person name="Stajich J.E."/>
            <person name="Bonito G."/>
        </authorList>
    </citation>
    <scope>NUCLEOTIDE SEQUENCE</scope>
    <source>
        <strain evidence="9">NVP1</strain>
    </source>
</reference>
<feature type="region of interest" description="Disordered" evidence="7">
    <location>
        <begin position="622"/>
        <end position="665"/>
    </location>
</feature>
<feature type="compositionally biased region" description="Polar residues" evidence="7">
    <location>
        <begin position="687"/>
        <end position="696"/>
    </location>
</feature>
<feature type="compositionally biased region" description="Low complexity" evidence="7">
    <location>
        <begin position="634"/>
        <end position="654"/>
    </location>
</feature>
<proteinExistence type="predicted"/>